<dbReference type="Proteomes" id="UP000593765">
    <property type="component" value="Chromosome"/>
</dbReference>
<organism evidence="2 3">
    <name type="scientific">Humisphaera borealis</name>
    <dbReference type="NCBI Taxonomy" id="2807512"/>
    <lineage>
        <taxon>Bacteria</taxon>
        <taxon>Pseudomonadati</taxon>
        <taxon>Planctomycetota</taxon>
        <taxon>Phycisphaerae</taxon>
        <taxon>Tepidisphaerales</taxon>
        <taxon>Tepidisphaeraceae</taxon>
        <taxon>Humisphaera</taxon>
    </lineage>
</organism>
<keyword evidence="2" id="KW-0489">Methyltransferase</keyword>
<evidence type="ECO:0000313" key="3">
    <source>
        <dbReference type="Proteomes" id="UP000593765"/>
    </source>
</evidence>
<dbReference type="RefSeq" id="WP_206290981.1">
    <property type="nucleotide sequence ID" value="NZ_CP063458.1"/>
</dbReference>
<reference evidence="2 3" key="1">
    <citation type="submission" date="2020-10" db="EMBL/GenBank/DDBJ databases">
        <title>Wide distribution of Phycisphaera-like planctomycetes from WD2101 soil group in peatlands and genome analysis of the first cultivated representative.</title>
        <authorList>
            <person name="Dedysh S.N."/>
            <person name="Beletsky A.V."/>
            <person name="Ivanova A."/>
            <person name="Kulichevskaya I.S."/>
            <person name="Suzina N.E."/>
            <person name="Philippov D.A."/>
            <person name="Rakitin A.L."/>
            <person name="Mardanov A.V."/>
            <person name="Ravin N.V."/>
        </authorList>
    </citation>
    <scope>NUCLEOTIDE SEQUENCE [LARGE SCALE GENOMIC DNA]</scope>
    <source>
        <strain evidence="2 3">M1803</strain>
    </source>
</reference>
<feature type="region of interest" description="Disordered" evidence="1">
    <location>
        <begin position="1"/>
        <end position="20"/>
    </location>
</feature>
<dbReference type="EMBL" id="CP063458">
    <property type="protein sequence ID" value="QOV88018.1"/>
    <property type="molecule type" value="Genomic_DNA"/>
</dbReference>
<dbReference type="InterPro" id="IPR029063">
    <property type="entry name" value="SAM-dependent_MTases_sf"/>
</dbReference>
<evidence type="ECO:0000313" key="2">
    <source>
        <dbReference type="EMBL" id="QOV88018.1"/>
    </source>
</evidence>
<keyword evidence="3" id="KW-1185">Reference proteome</keyword>
<dbReference type="Gene3D" id="3.40.50.150">
    <property type="entry name" value="Vaccinia Virus protein VP39"/>
    <property type="match status" value="1"/>
</dbReference>
<protein>
    <submittedName>
        <fullName evidence="2">Class I SAM-dependent methyltransferase</fullName>
    </submittedName>
</protein>
<gene>
    <name evidence="2" type="ORF">IPV69_17320</name>
</gene>
<dbReference type="GO" id="GO:0008168">
    <property type="term" value="F:methyltransferase activity"/>
    <property type="evidence" value="ECO:0007669"/>
    <property type="project" value="UniProtKB-KW"/>
</dbReference>
<proteinExistence type="predicted"/>
<dbReference type="PANTHER" id="PTHR43861:SF1">
    <property type="entry name" value="TRANS-ACONITATE 2-METHYLTRANSFERASE"/>
    <property type="match status" value="1"/>
</dbReference>
<dbReference type="KEGG" id="hbs:IPV69_17320"/>
<dbReference type="Pfam" id="PF13489">
    <property type="entry name" value="Methyltransf_23"/>
    <property type="match status" value="1"/>
</dbReference>
<dbReference type="CDD" id="cd02440">
    <property type="entry name" value="AdoMet_MTases"/>
    <property type="match status" value="1"/>
</dbReference>
<dbReference type="SUPFAM" id="SSF53335">
    <property type="entry name" value="S-adenosyl-L-methionine-dependent methyltransferases"/>
    <property type="match status" value="1"/>
</dbReference>
<dbReference type="PANTHER" id="PTHR43861">
    <property type="entry name" value="TRANS-ACONITATE 2-METHYLTRANSFERASE-RELATED"/>
    <property type="match status" value="1"/>
</dbReference>
<accession>A0A7M2WR85</accession>
<dbReference type="GO" id="GO:0032259">
    <property type="term" value="P:methylation"/>
    <property type="evidence" value="ECO:0007669"/>
    <property type="project" value="UniProtKB-KW"/>
</dbReference>
<evidence type="ECO:0000256" key="1">
    <source>
        <dbReference type="SAM" id="MobiDB-lite"/>
    </source>
</evidence>
<sequence>MPETSQMSAAPQMPPPAETPGSIAYRERCPLCGGSSTIVGVVGGPVTHNQYDLRRCTNCHFAFLANPCLDYARIYDEAYYQGKGADPLLNYVDELNHPETTVRRNEWEGVVRIVKTLVPPAPGVRWLDFGCGNGGVVRHALATTSYDCVGFDIGWITDKARETGIPILNDAELSAAEGTFDIVSAIEVIEHIPDPNALFRQIYRLLKPGGTFFFTTGNARPYRDRLTQWEYVNPDIHVSFFDPDNAAMALKAAGFTTEPLGYRNGCREIIRFKVLKNVHQSDRKWWHNLLPWTVAGRVLNKRLGVFEFPFARKPIG</sequence>
<feature type="compositionally biased region" description="Low complexity" evidence="1">
    <location>
        <begin position="1"/>
        <end position="11"/>
    </location>
</feature>
<keyword evidence="2" id="KW-0808">Transferase</keyword>
<dbReference type="AlphaFoldDB" id="A0A7M2WR85"/>
<name>A0A7M2WR85_9BACT</name>